<name>A0A1R2B8X6_9CILI</name>
<comment type="caution">
    <text evidence="2">The sequence shown here is derived from an EMBL/GenBank/DDBJ whole genome shotgun (WGS) entry which is preliminary data.</text>
</comment>
<sequence length="565" mass="65989">MSEANLLLLTQFTLKEQALKYQHIVPDHYKIIFSTPYSISLNDLSDCYHTINLKNSDMLVIYLLALITLKVTEESPLPNNQGLEYFEIIKNFINSYPDYSTNIMKTYFSAVIREISASDDLASWMKKLITFYDLDNETQLIKQYLKIRLSSKVNSFLVKIHENLLKSEIFEIIDLLVLGLQYKIDLNELVNLTASIILEKIITENEFKKYPGQKVEGDFNETREILNKIKTFQVLNQDNQEKTQFIEEKIGVLPRSLPKYQKKPKRDFQIEELIYSNVNLNELKIESTPFYSRDAGNFRVLCYYAIFSDNQKLVKKTYLALNDNADFTYIKNEIDILTVLSNISTPTNGFLKFYGSTLNNKVADLYMEIGGISLMNELTNYKNKNQRVEPFLAEKWIISLINIFAELCNRRIYHRDIKPHNILVKFDKTLKIIDFGVSIKTDECETMLITMENPIQGTKGYMAPELQDNLDKGIRIAIYKAGKADVFSLGLTILQILTFNNYDGFNRFEKNKELHEKVDMIIGYPEWIKTLIHKMLHPNRKERISFTKCLQYIQFDTKYFSTINN</sequence>
<dbReference type="InterPro" id="IPR011009">
    <property type="entry name" value="Kinase-like_dom_sf"/>
</dbReference>
<gene>
    <name evidence="2" type="ORF">SteCoe_28115</name>
</gene>
<dbReference type="GO" id="GO:0005634">
    <property type="term" value="C:nucleus"/>
    <property type="evidence" value="ECO:0007669"/>
    <property type="project" value="TreeGrafter"/>
</dbReference>
<dbReference type="GO" id="GO:0005737">
    <property type="term" value="C:cytoplasm"/>
    <property type="evidence" value="ECO:0007669"/>
    <property type="project" value="TreeGrafter"/>
</dbReference>
<dbReference type="PANTHER" id="PTHR44167:SF24">
    <property type="entry name" value="SERINE_THREONINE-PROTEIN KINASE CHK2"/>
    <property type="match status" value="1"/>
</dbReference>
<dbReference type="InterPro" id="IPR000719">
    <property type="entry name" value="Prot_kinase_dom"/>
</dbReference>
<reference evidence="2 3" key="1">
    <citation type="submission" date="2016-11" db="EMBL/GenBank/DDBJ databases">
        <title>The macronuclear genome of Stentor coeruleus: a giant cell with tiny introns.</title>
        <authorList>
            <person name="Slabodnick M."/>
            <person name="Ruby J.G."/>
            <person name="Reiff S.B."/>
            <person name="Swart E.C."/>
            <person name="Gosai S."/>
            <person name="Prabakaran S."/>
            <person name="Witkowska E."/>
            <person name="Larue G.E."/>
            <person name="Fisher S."/>
            <person name="Freeman R.M."/>
            <person name="Gunawardena J."/>
            <person name="Chu W."/>
            <person name="Stover N.A."/>
            <person name="Gregory B.D."/>
            <person name="Nowacki M."/>
            <person name="Derisi J."/>
            <person name="Roy S.W."/>
            <person name="Marshall W.F."/>
            <person name="Sood P."/>
        </authorList>
    </citation>
    <scope>NUCLEOTIDE SEQUENCE [LARGE SCALE GENOMIC DNA]</scope>
    <source>
        <strain evidence="2">WM001</strain>
    </source>
</reference>
<evidence type="ECO:0000313" key="2">
    <source>
        <dbReference type="EMBL" id="OMJ73238.1"/>
    </source>
</evidence>
<dbReference type="PANTHER" id="PTHR44167">
    <property type="entry name" value="OVARIAN-SPECIFIC SERINE/THREONINE-PROTEIN KINASE LOK-RELATED"/>
    <property type="match status" value="1"/>
</dbReference>
<dbReference type="EMBL" id="MPUH01000836">
    <property type="protein sequence ID" value="OMJ73238.1"/>
    <property type="molecule type" value="Genomic_DNA"/>
</dbReference>
<evidence type="ECO:0000313" key="3">
    <source>
        <dbReference type="Proteomes" id="UP000187209"/>
    </source>
</evidence>
<dbReference type="GO" id="GO:0004674">
    <property type="term" value="F:protein serine/threonine kinase activity"/>
    <property type="evidence" value="ECO:0007669"/>
    <property type="project" value="TreeGrafter"/>
</dbReference>
<dbReference type="GO" id="GO:0005524">
    <property type="term" value="F:ATP binding"/>
    <property type="evidence" value="ECO:0007669"/>
    <property type="project" value="InterPro"/>
</dbReference>
<dbReference type="CDD" id="cd00180">
    <property type="entry name" value="PKc"/>
    <property type="match status" value="1"/>
</dbReference>
<protein>
    <recommendedName>
        <fullName evidence="1">Protein kinase domain-containing protein</fullName>
    </recommendedName>
</protein>
<dbReference type="PROSITE" id="PS50011">
    <property type="entry name" value="PROTEIN_KINASE_DOM"/>
    <property type="match status" value="1"/>
</dbReference>
<feature type="domain" description="Protein kinase" evidence="1">
    <location>
        <begin position="287"/>
        <end position="560"/>
    </location>
</feature>
<keyword evidence="3" id="KW-1185">Reference proteome</keyword>
<evidence type="ECO:0000259" key="1">
    <source>
        <dbReference type="PROSITE" id="PS50011"/>
    </source>
</evidence>
<accession>A0A1R2B8X6</accession>
<proteinExistence type="predicted"/>
<dbReference type="GO" id="GO:0044773">
    <property type="term" value="P:mitotic DNA damage checkpoint signaling"/>
    <property type="evidence" value="ECO:0007669"/>
    <property type="project" value="TreeGrafter"/>
</dbReference>
<dbReference type="PROSITE" id="PS00108">
    <property type="entry name" value="PROTEIN_KINASE_ST"/>
    <property type="match status" value="1"/>
</dbReference>
<dbReference type="Gene3D" id="1.10.510.10">
    <property type="entry name" value="Transferase(Phosphotransferase) domain 1"/>
    <property type="match status" value="1"/>
</dbReference>
<dbReference type="OrthoDB" id="69842at2759"/>
<dbReference type="Proteomes" id="UP000187209">
    <property type="component" value="Unassembled WGS sequence"/>
</dbReference>
<dbReference type="SUPFAM" id="SSF56112">
    <property type="entry name" value="Protein kinase-like (PK-like)"/>
    <property type="match status" value="1"/>
</dbReference>
<dbReference type="AlphaFoldDB" id="A0A1R2B8X6"/>
<dbReference type="Pfam" id="PF00069">
    <property type="entry name" value="Pkinase"/>
    <property type="match status" value="1"/>
</dbReference>
<organism evidence="2 3">
    <name type="scientific">Stentor coeruleus</name>
    <dbReference type="NCBI Taxonomy" id="5963"/>
    <lineage>
        <taxon>Eukaryota</taxon>
        <taxon>Sar</taxon>
        <taxon>Alveolata</taxon>
        <taxon>Ciliophora</taxon>
        <taxon>Postciliodesmatophora</taxon>
        <taxon>Heterotrichea</taxon>
        <taxon>Heterotrichida</taxon>
        <taxon>Stentoridae</taxon>
        <taxon>Stentor</taxon>
    </lineage>
</organism>
<dbReference type="InterPro" id="IPR008271">
    <property type="entry name" value="Ser/Thr_kinase_AS"/>
</dbReference>
<dbReference type="SMART" id="SM00220">
    <property type="entry name" value="S_TKc"/>
    <property type="match status" value="1"/>
</dbReference>